<reference evidence="1 2" key="1">
    <citation type="journal article" date="2018" name="Sci. Rep.">
        <title>Genomic signatures of local adaptation to the degree of environmental predictability in rotifers.</title>
        <authorList>
            <person name="Franch-Gras L."/>
            <person name="Hahn C."/>
            <person name="Garcia-Roger E.M."/>
            <person name="Carmona M.J."/>
            <person name="Serra M."/>
            <person name="Gomez A."/>
        </authorList>
    </citation>
    <scope>NUCLEOTIDE SEQUENCE [LARGE SCALE GENOMIC DNA]</scope>
    <source>
        <strain evidence="1">HYR1</strain>
    </source>
</reference>
<evidence type="ECO:0000313" key="1">
    <source>
        <dbReference type="EMBL" id="RNA17382.1"/>
    </source>
</evidence>
<gene>
    <name evidence="1" type="ORF">BpHYR1_004209</name>
</gene>
<dbReference type="Proteomes" id="UP000276133">
    <property type="component" value="Unassembled WGS sequence"/>
</dbReference>
<keyword evidence="2" id="KW-1185">Reference proteome</keyword>
<sequence length="62" mass="7381">MDIKFLGWNPRLKKINFGLIDSKTQLLCLVNLFGRVTRTIISTKIYYMRNIYFGFELIFKTS</sequence>
<evidence type="ECO:0000313" key="2">
    <source>
        <dbReference type="Proteomes" id="UP000276133"/>
    </source>
</evidence>
<organism evidence="1 2">
    <name type="scientific">Brachionus plicatilis</name>
    <name type="common">Marine rotifer</name>
    <name type="synonym">Brachionus muelleri</name>
    <dbReference type="NCBI Taxonomy" id="10195"/>
    <lineage>
        <taxon>Eukaryota</taxon>
        <taxon>Metazoa</taxon>
        <taxon>Spiralia</taxon>
        <taxon>Gnathifera</taxon>
        <taxon>Rotifera</taxon>
        <taxon>Eurotatoria</taxon>
        <taxon>Monogononta</taxon>
        <taxon>Pseudotrocha</taxon>
        <taxon>Ploima</taxon>
        <taxon>Brachionidae</taxon>
        <taxon>Brachionus</taxon>
    </lineage>
</organism>
<proteinExistence type="predicted"/>
<dbReference type="EMBL" id="REGN01004467">
    <property type="protein sequence ID" value="RNA17382.1"/>
    <property type="molecule type" value="Genomic_DNA"/>
</dbReference>
<comment type="caution">
    <text evidence="1">The sequence shown here is derived from an EMBL/GenBank/DDBJ whole genome shotgun (WGS) entry which is preliminary data.</text>
</comment>
<protein>
    <submittedName>
        <fullName evidence="1">Uncharacterized protein</fullName>
    </submittedName>
</protein>
<accession>A0A3M7R1B8</accession>
<name>A0A3M7R1B8_BRAPC</name>
<dbReference type="AlphaFoldDB" id="A0A3M7R1B8"/>